<reference evidence="4 5" key="1">
    <citation type="submission" date="2019-04" db="EMBL/GenBank/DDBJ databases">
        <title>Friends and foes A comparative genomics study of 23 Aspergillus species from section Flavi.</title>
        <authorList>
            <consortium name="DOE Joint Genome Institute"/>
            <person name="Kjaerbolling I."/>
            <person name="Vesth T."/>
            <person name="Frisvad J.C."/>
            <person name="Nybo J.L."/>
            <person name="Theobald S."/>
            <person name="Kildgaard S."/>
            <person name="Isbrandt T."/>
            <person name="Kuo A."/>
            <person name="Sato A."/>
            <person name="Lyhne E.K."/>
            <person name="Kogle M.E."/>
            <person name="Wiebenga A."/>
            <person name="Kun R.S."/>
            <person name="Lubbers R.J."/>
            <person name="Makela M.R."/>
            <person name="Barry K."/>
            <person name="Chovatia M."/>
            <person name="Clum A."/>
            <person name="Daum C."/>
            <person name="Haridas S."/>
            <person name="He G."/>
            <person name="LaButti K."/>
            <person name="Lipzen A."/>
            <person name="Mondo S."/>
            <person name="Riley R."/>
            <person name="Salamov A."/>
            <person name="Simmons B.A."/>
            <person name="Magnuson J.K."/>
            <person name="Henrissat B."/>
            <person name="Mortensen U.H."/>
            <person name="Larsen T.O."/>
            <person name="Devries R.P."/>
            <person name="Grigoriev I.V."/>
            <person name="Machida M."/>
            <person name="Baker S.E."/>
            <person name="Andersen M.R."/>
        </authorList>
    </citation>
    <scope>NUCLEOTIDE SEQUENCE [LARGE SCALE GENOMIC DNA]</scope>
    <source>
        <strain evidence="4 5">CBS 151.66</strain>
    </source>
</reference>
<evidence type="ECO:0000256" key="2">
    <source>
        <dbReference type="SAM" id="MobiDB-lite"/>
    </source>
</evidence>
<dbReference type="InterPro" id="IPR026832">
    <property type="entry name" value="Asteroid"/>
</dbReference>
<dbReference type="Pfam" id="PF12813">
    <property type="entry name" value="XPG_I_2"/>
    <property type="match status" value="1"/>
</dbReference>
<dbReference type="AlphaFoldDB" id="A0A5N5WQZ8"/>
<dbReference type="InterPro" id="IPR029060">
    <property type="entry name" value="PIN-like_dom_sf"/>
</dbReference>
<dbReference type="EMBL" id="ML732288">
    <property type="protein sequence ID" value="KAB8070916.1"/>
    <property type="molecule type" value="Genomic_DNA"/>
</dbReference>
<dbReference type="PANTHER" id="PTHR15665">
    <property type="entry name" value="ASTEROID PROTEIN"/>
    <property type="match status" value="1"/>
</dbReference>
<dbReference type="Proteomes" id="UP000326565">
    <property type="component" value="Unassembled WGS sequence"/>
</dbReference>
<comment type="similarity">
    <text evidence="1">Belongs to the asteroid family.</text>
</comment>
<name>A0A5N5WQZ8_9EURO</name>
<evidence type="ECO:0000313" key="5">
    <source>
        <dbReference type="Proteomes" id="UP000326565"/>
    </source>
</evidence>
<dbReference type="Gene3D" id="3.40.50.1010">
    <property type="entry name" value="5'-nuclease"/>
    <property type="match status" value="1"/>
</dbReference>
<dbReference type="PANTHER" id="PTHR15665:SF1">
    <property type="entry name" value="PROTEIN ASTEROID HOMOLOG 1"/>
    <property type="match status" value="1"/>
</dbReference>
<evidence type="ECO:0000256" key="1">
    <source>
        <dbReference type="ARBA" id="ARBA00007398"/>
    </source>
</evidence>
<dbReference type="InterPro" id="IPR039436">
    <property type="entry name" value="Asteroid_dom"/>
</dbReference>
<gene>
    <name evidence="4" type="ORF">BDV29DRAFT_180100</name>
</gene>
<protein>
    <submittedName>
        <fullName evidence="4">XPG domain containing-domain-containing protein</fullName>
    </submittedName>
</protein>
<dbReference type="OrthoDB" id="5297549at2759"/>
<proteinExistence type="inferred from homology"/>
<feature type="region of interest" description="Disordered" evidence="2">
    <location>
        <begin position="591"/>
        <end position="617"/>
    </location>
</feature>
<evidence type="ECO:0000313" key="4">
    <source>
        <dbReference type="EMBL" id="KAB8070916.1"/>
    </source>
</evidence>
<dbReference type="CDD" id="cd18675">
    <property type="entry name" value="PIN_SpAst1-like"/>
    <property type="match status" value="1"/>
</dbReference>
<organism evidence="4 5">
    <name type="scientific">Aspergillus leporis</name>
    <dbReference type="NCBI Taxonomy" id="41062"/>
    <lineage>
        <taxon>Eukaryota</taxon>
        <taxon>Fungi</taxon>
        <taxon>Dikarya</taxon>
        <taxon>Ascomycota</taxon>
        <taxon>Pezizomycotina</taxon>
        <taxon>Eurotiomycetes</taxon>
        <taxon>Eurotiomycetidae</taxon>
        <taxon>Eurotiales</taxon>
        <taxon>Aspergillaceae</taxon>
        <taxon>Aspergillus</taxon>
        <taxon>Aspergillus subgen. Circumdati</taxon>
    </lineage>
</organism>
<feature type="domain" description="Asteroid" evidence="3">
    <location>
        <begin position="160"/>
        <end position="430"/>
    </location>
</feature>
<dbReference type="SUPFAM" id="SSF88723">
    <property type="entry name" value="PIN domain-like"/>
    <property type="match status" value="1"/>
</dbReference>
<accession>A0A5N5WQZ8</accession>
<evidence type="ECO:0000259" key="3">
    <source>
        <dbReference type="Pfam" id="PF12813"/>
    </source>
</evidence>
<sequence>MGIPRLRRHLHPFSETVLLEGRLHNRHERAAYVQSVVIDGPSLVYHVFCRLLSWSDLRTGFPAAQPTCDEVSCGVMTYLLLLTIAGVKIEKICFDGALPSRKRETRLSRLEKSRKKLELLRMKTQCGLQQLNDSSGKCAISLVNVLRSRPLPVRFNDLPENPFIVPAVLEDLRYRWNKENILIMARDVLCIQSVEATDLHWADITIMVPGEADAYCVHIAQHTGSSVLTNDSDLLLYDLGHQGSIIPLDSIELVGGDVSKPNLLKWQIKALRLSPALIAHRLGISNMLRFAFELKTHPNAGLAELVQRANSTNTGSKEALEYQLFIQEYQEDLHAKGRRDLLSIPHLDARVSELFWQYEFPHTHMSLEAPQMYLAVLNEDHARRCAWAEGRLYRNIAYSILNTSRPACERFAFIDELVRRGGRITVDRMALGDEDWVMRETRLLCARLRSVESEFSGDSTSPAYWIMFALCELYGGDLRFAIPDPARLSRFLILGRMGKRFDWTDVHLTAQIQSVLYSLRILRQLIEISNAIHDLMVELRSSLINLPPLHVMMGSTPSMMKESLYKHSVNEFVKQIMQLLAKEHSIEAADNVETTKHPSSAPLATQGQCEPQAGNPFKKTDNMYDILPVG</sequence>
<keyword evidence="5" id="KW-1185">Reference proteome</keyword>